<dbReference type="CDD" id="cd06127">
    <property type="entry name" value="DEDDh"/>
    <property type="match status" value="1"/>
</dbReference>
<dbReference type="Pfam" id="PF00929">
    <property type="entry name" value="RNase_T"/>
    <property type="match status" value="1"/>
</dbReference>
<gene>
    <name evidence="5" type="ORF">CWE25_03575</name>
</gene>
<dbReference type="SMART" id="SM00479">
    <property type="entry name" value="EXOIII"/>
    <property type="match status" value="1"/>
</dbReference>
<reference evidence="6" key="1">
    <citation type="journal article" date="2018" name="Front. Microbiol.">
        <title>Genome-Based Analysis Reveals the Taxonomy and Diversity of the Family Idiomarinaceae.</title>
        <authorList>
            <person name="Liu Y."/>
            <person name="Lai Q."/>
            <person name="Shao Z."/>
        </authorList>
    </citation>
    <scope>NUCLEOTIDE SEQUENCE [LARGE SCALE GENOMIC DNA]</scope>
    <source>
        <strain evidence="6">F23</strain>
    </source>
</reference>
<dbReference type="RefSeq" id="WP_110573304.1">
    <property type="nucleotide sequence ID" value="NZ_PIPV01000002.1"/>
</dbReference>
<dbReference type="Gene3D" id="3.30.420.10">
    <property type="entry name" value="Ribonuclease H-like superfamily/Ribonuclease H"/>
    <property type="match status" value="1"/>
</dbReference>
<proteinExistence type="predicted"/>
<evidence type="ECO:0000313" key="5">
    <source>
        <dbReference type="EMBL" id="RUO57556.1"/>
    </source>
</evidence>
<keyword evidence="1" id="KW-0540">Nuclease</keyword>
<evidence type="ECO:0000313" key="6">
    <source>
        <dbReference type="Proteomes" id="UP000287330"/>
    </source>
</evidence>
<dbReference type="PANTHER" id="PTHR30231:SF4">
    <property type="entry name" value="PROTEIN NEN2"/>
    <property type="match status" value="1"/>
</dbReference>
<dbReference type="InterPro" id="IPR036397">
    <property type="entry name" value="RNaseH_sf"/>
</dbReference>
<evidence type="ECO:0000256" key="2">
    <source>
        <dbReference type="ARBA" id="ARBA00022801"/>
    </source>
</evidence>
<feature type="domain" description="Exonuclease" evidence="4">
    <location>
        <begin position="53"/>
        <end position="233"/>
    </location>
</feature>
<evidence type="ECO:0000256" key="3">
    <source>
        <dbReference type="ARBA" id="ARBA00022839"/>
    </source>
</evidence>
<dbReference type="InterPro" id="IPR012337">
    <property type="entry name" value="RNaseH-like_sf"/>
</dbReference>
<accession>A0A432Y9L9</accession>
<evidence type="ECO:0000259" key="4">
    <source>
        <dbReference type="SMART" id="SM00479"/>
    </source>
</evidence>
<dbReference type="GO" id="GO:0008408">
    <property type="term" value="F:3'-5' exonuclease activity"/>
    <property type="evidence" value="ECO:0007669"/>
    <property type="project" value="TreeGrafter"/>
</dbReference>
<dbReference type="SUPFAM" id="SSF53098">
    <property type="entry name" value="Ribonuclease H-like"/>
    <property type="match status" value="1"/>
</dbReference>
<dbReference type="GO" id="GO:0005829">
    <property type="term" value="C:cytosol"/>
    <property type="evidence" value="ECO:0007669"/>
    <property type="project" value="TreeGrafter"/>
</dbReference>
<dbReference type="NCBIfam" id="NF006602">
    <property type="entry name" value="PRK09146.1"/>
    <property type="match status" value="1"/>
</dbReference>
<sequence length="244" mass="28230">MFYLKPREVVNTDADRDWSHDFAAWADRVNTPMFKTYFGHGMVNKETLVKDAPMVAVDFETTGLDCQKNSIVSIAAVPMTAHRIFLSQARQWVVKPRQDLTDESVVIHGITHSDIQSAPDLEDILPELLELVAEKVWVVHYNGIERPFLQKAMDARFNEHIHFPVIDTMAIEARFHRQRRSLWSRLMGKRPLSIRLADSRERYNLPFYAPHDALTDALACAELLQAQIRYRYSLDSPLTDIWLP</sequence>
<dbReference type="GO" id="GO:0003676">
    <property type="term" value="F:nucleic acid binding"/>
    <property type="evidence" value="ECO:0007669"/>
    <property type="project" value="InterPro"/>
</dbReference>
<dbReference type="OrthoDB" id="5497329at2"/>
<protein>
    <submittedName>
        <fullName evidence="5">DNA polymerase III subunit epsilon</fullName>
    </submittedName>
</protein>
<dbReference type="EMBL" id="PIPV01000002">
    <property type="protein sequence ID" value="RUO57556.1"/>
    <property type="molecule type" value="Genomic_DNA"/>
</dbReference>
<comment type="caution">
    <text evidence="5">The sequence shown here is derived from an EMBL/GenBank/DDBJ whole genome shotgun (WGS) entry which is preliminary data.</text>
</comment>
<keyword evidence="3" id="KW-0269">Exonuclease</keyword>
<dbReference type="InterPro" id="IPR013520">
    <property type="entry name" value="Ribonucl_H"/>
</dbReference>
<name>A0A432Y9L9_9GAMM</name>
<organism evidence="5 6">
    <name type="scientific">Idiomarina fontislapidosi</name>
    <dbReference type="NCBI Taxonomy" id="263723"/>
    <lineage>
        <taxon>Bacteria</taxon>
        <taxon>Pseudomonadati</taxon>
        <taxon>Pseudomonadota</taxon>
        <taxon>Gammaproteobacteria</taxon>
        <taxon>Alteromonadales</taxon>
        <taxon>Idiomarinaceae</taxon>
        <taxon>Idiomarina</taxon>
    </lineage>
</organism>
<keyword evidence="6" id="KW-1185">Reference proteome</keyword>
<dbReference type="PANTHER" id="PTHR30231">
    <property type="entry name" value="DNA POLYMERASE III SUBUNIT EPSILON"/>
    <property type="match status" value="1"/>
</dbReference>
<evidence type="ECO:0000256" key="1">
    <source>
        <dbReference type="ARBA" id="ARBA00022722"/>
    </source>
</evidence>
<dbReference type="AlphaFoldDB" id="A0A432Y9L9"/>
<dbReference type="GO" id="GO:0006259">
    <property type="term" value="P:DNA metabolic process"/>
    <property type="evidence" value="ECO:0007669"/>
    <property type="project" value="UniProtKB-ARBA"/>
</dbReference>
<keyword evidence="2" id="KW-0378">Hydrolase</keyword>
<dbReference type="Proteomes" id="UP000287330">
    <property type="component" value="Unassembled WGS sequence"/>
</dbReference>